<protein>
    <recommendedName>
        <fullName evidence="2">DC-UbP/UBTD2 N-terminal domain-containing protein</fullName>
    </recommendedName>
</protein>
<dbReference type="InterPro" id="IPR032752">
    <property type="entry name" value="DC-UbP/UBTD2_N"/>
</dbReference>
<feature type="region of interest" description="Disordered" evidence="1">
    <location>
        <begin position="1"/>
        <end position="27"/>
    </location>
</feature>
<feature type="domain" description="DC-UbP/UBTD2 N-terminal" evidence="2">
    <location>
        <begin position="196"/>
        <end position="277"/>
    </location>
</feature>
<organism evidence="3">
    <name type="scientific">Triticum urartu</name>
    <name type="common">Red wild einkorn</name>
    <name type="synonym">Crithodium urartu</name>
    <dbReference type="NCBI Taxonomy" id="4572"/>
    <lineage>
        <taxon>Eukaryota</taxon>
        <taxon>Viridiplantae</taxon>
        <taxon>Streptophyta</taxon>
        <taxon>Embryophyta</taxon>
        <taxon>Tracheophyta</taxon>
        <taxon>Spermatophyta</taxon>
        <taxon>Magnoliopsida</taxon>
        <taxon>Liliopsida</taxon>
        <taxon>Poales</taxon>
        <taxon>Poaceae</taxon>
        <taxon>BOP clade</taxon>
        <taxon>Pooideae</taxon>
        <taxon>Triticodae</taxon>
        <taxon>Triticeae</taxon>
        <taxon>Triticinae</taxon>
        <taxon>Triticum</taxon>
    </lineage>
</organism>
<proteinExistence type="predicted"/>
<dbReference type="InterPro" id="IPR039869">
    <property type="entry name" value="UBTD1/2"/>
</dbReference>
<evidence type="ECO:0000313" key="3">
    <source>
        <dbReference type="EMBL" id="EMS50772.1"/>
    </source>
</evidence>
<feature type="compositionally biased region" description="Basic residues" evidence="1">
    <location>
        <begin position="1"/>
        <end position="12"/>
    </location>
</feature>
<evidence type="ECO:0000256" key="1">
    <source>
        <dbReference type="SAM" id="MobiDB-lite"/>
    </source>
</evidence>
<dbReference type="InterPro" id="IPR038169">
    <property type="entry name" value="DC-UbP/UBTD2_N_sf"/>
</dbReference>
<gene>
    <name evidence="3" type="ORF">TRIUR3_13144</name>
</gene>
<feature type="region of interest" description="Disordered" evidence="1">
    <location>
        <begin position="184"/>
        <end position="206"/>
    </location>
</feature>
<accession>M7YTC4</accession>
<evidence type="ECO:0000259" key="2">
    <source>
        <dbReference type="Pfam" id="PF16455"/>
    </source>
</evidence>
<dbReference type="Gene3D" id="1.20.225.20">
    <property type="entry name" value="Ub domain-containing protein, DC-UbP/UBTD2, N-terminal domain"/>
    <property type="match status" value="1"/>
</dbReference>
<name>M7YTC4_TRIUA</name>
<reference evidence="3" key="1">
    <citation type="journal article" date="2013" name="Nature">
        <title>Draft genome of the wheat A-genome progenitor Triticum urartu.</title>
        <authorList>
            <person name="Ling H.Q."/>
            <person name="Zhao S."/>
            <person name="Liu D."/>
            <person name="Wang J."/>
            <person name="Sun H."/>
            <person name="Zhang C."/>
            <person name="Fan H."/>
            <person name="Li D."/>
            <person name="Dong L."/>
            <person name="Tao Y."/>
            <person name="Gao C."/>
            <person name="Wu H."/>
            <person name="Li Y."/>
            <person name="Cui Y."/>
            <person name="Guo X."/>
            <person name="Zheng S."/>
            <person name="Wang B."/>
            <person name="Yu K."/>
            <person name="Liang Q."/>
            <person name="Yang W."/>
            <person name="Lou X."/>
            <person name="Chen J."/>
            <person name="Feng M."/>
            <person name="Jian J."/>
            <person name="Zhang X."/>
            <person name="Luo G."/>
            <person name="Jiang Y."/>
            <person name="Liu J."/>
            <person name="Wang Z."/>
            <person name="Sha Y."/>
            <person name="Zhang B."/>
            <person name="Wu H."/>
            <person name="Tang D."/>
            <person name="Shen Q."/>
            <person name="Xue P."/>
            <person name="Zou S."/>
            <person name="Wang X."/>
            <person name="Liu X."/>
            <person name="Wang F."/>
            <person name="Yang Y."/>
            <person name="An X."/>
            <person name="Dong Z."/>
            <person name="Zhang K."/>
            <person name="Zhang X."/>
            <person name="Luo M.C."/>
            <person name="Dvorak J."/>
            <person name="Tong Y."/>
            <person name="Wang J."/>
            <person name="Yang H."/>
            <person name="Li Z."/>
            <person name="Wang D."/>
            <person name="Zhang A."/>
            <person name="Wang J."/>
        </authorList>
    </citation>
    <scope>NUCLEOTIDE SEQUENCE</scope>
</reference>
<dbReference type="PANTHER" id="PTHR13609">
    <property type="entry name" value="UBIQUITIN DOMAIN CONTAINING 1 PROTEIN-RELATED"/>
    <property type="match status" value="1"/>
</dbReference>
<dbReference type="Pfam" id="PF16455">
    <property type="entry name" value="UBD"/>
    <property type="match status" value="1"/>
</dbReference>
<dbReference type="EMBL" id="KD228107">
    <property type="protein sequence ID" value="EMS50772.1"/>
    <property type="molecule type" value="Genomic_DNA"/>
</dbReference>
<dbReference type="eggNOG" id="KOG0013">
    <property type="taxonomic scope" value="Eukaryota"/>
</dbReference>
<dbReference type="AlphaFoldDB" id="M7YTC4"/>
<sequence>MPRPLARARHLPPKSPTPSPNKRRPKPWCTQYSQDLKEHLAAEKQIAVAHVDEVAMAAIYADPQILEEHLAIEATVNASRADAATRLAALDDSSWCFLEATVGAFNKDYEVFSQRARAYLISRASRETIGSTEVYKMAGELMKALSIPFFRRSSEAKAASPKALHSSTASPPRSRILMGCAGSTPKGAAAAGGEATKKVRKPKPWKHPQPITIAQLRQMRDEFWDTAPHYGGRKEIWDALRAASEADVALAQAIVESAGVIVSNADLTLCYDERDAKNNALLECPGNRSMVD</sequence>